<dbReference type="SUPFAM" id="SSF69572">
    <property type="entry name" value="Activating enzymes of the ubiquitin-like proteins"/>
    <property type="match status" value="1"/>
</dbReference>
<evidence type="ECO:0000313" key="3">
    <source>
        <dbReference type="Proteomes" id="UP000664277"/>
    </source>
</evidence>
<dbReference type="Proteomes" id="UP000664277">
    <property type="component" value="Unassembled WGS sequence"/>
</dbReference>
<dbReference type="GO" id="GO:0016779">
    <property type="term" value="F:nucleotidyltransferase activity"/>
    <property type="evidence" value="ECO:0007669"/>
    <property type="project" value="UniProtKB-KW"/>
</dbReference>
<evidence type="ECO:0000313" key="2">
    <source>
        <dbReference type="EMBL" id="MBN8660112.1"/>
    </source>
</evidence>
<feature type="domain" description="THIF-type NAD/FAD binding fold" evidence="1">
    <location>
        <begin position="101"/>
        <end position="235"/>
    </location>
</feature>
<proteinExistence type="predicted"/>
<dbReference type="InterPro" id="IPR000594">
    <property type="entry name" value="ThiF_NAD_FAD-bd"/>
</dbReference>
<dbReference type="GO" id="GO:0008641">
    <property type="term" value="F:ubiquitin-like modifier activating enzyme activity"/>
    <property type="evidence" value="ECO:0007669"/>
    <property type="project" value="InterPro"/>
</dbReference>
<organism evidence="2 3">
    <name type="scientific">Candidatus Obscuribacter phosphatis</name>
    <dbReference type="NCBI Taxonomy" id="1906157"/>
    <lineage>
        <taxon>Bacteria</taxon>
        <taxon>Bacillati</taxon>
        <taxon>Candidatus Melainabacteria</taxon>
        <taxon>Candidatus Obscuribacterales</taxon>
        <taxon>Candidatus Obscuribacteraceae</taxon>
        <taxon>Candidatus Obscuribacter</taxon>
    </lineage>
</organism>
<dbReference type="InterPro" id="IPR045886">
    <property type="entry name" value="ThiF/MoeB/HesA"/>
</dbReference>
<dbReference type="GO" id="GO:0004792">
    <property type="term" value="F:thiosulfate-cyanide sulfurtransferase activity"/>
    <property type="evidence" value="ECO:0007669"/>
    <property type="project" value="TreeGrafter"/>
</dbReference>
<keyword evidence="2" id="KW-0808">Transferase</keyword>
<accession>A0A8J7P9S9</accession>
<dbReference type="EMBL" id="JAFLCK010000008">
    <property type="protein sequence ID" value="MBN8660112.1"/>
    <property type="molecule type" value="Genomic_DNA"/>
</dbReference>
<dbReference type="InterPro" id="IPR035985">
    <property type="entry name" value="Ubiquitin-activating_enz"/>
</dbReference>
<sequence length="245" mass="26658">MISESETDSSERFSRYQRQMRLPGFGLVEQGRLFSGAVLILGASFLARSIAICLCQSGVGSIKIASQSLNELSQARQFIGLVDAPDTKISFQLLSDPMMLQIEDLTENIDVVVDADSTWQVKLLASDVAMRMRKPLIHSHSTASRCHVYSVVPGRSMCLRCLLTELEMEDYPREEAGSVSSMPALESILAGFQTLEVVKLLSGFGVSQGNELLRIDGLSGELEVLRGLDPSPDCPDCGIPFLIAG</sequence>
<gene>
    <name evidence="2" type="ORF">J0M35_07090</name>
</gene>
<comment type="caution">
    <text evidence="2">The sequence shown here is derived from an EMBL/GenBank/DDBJ whole genome shotgun (WGS) entry which is preliminary data.</text>
</comment>
<dbReference type="PANTHER" id="PTHR10953:SF102">
    <property type="entry name" value="ADENYLYLTRANSFERASE AND SULFURTRANSFERASE MOCS3"/>
    <property type="match status" value="1"/>
</dbReference>
<protein>
    <submittedName>
        <fullName evidence="2">ThiF family adenylyltransferase</fullName>
    </submittedName>
</protein>
<dbReference type="Gene3D" id="3.40.50.720">
    <property type="entry name" value="NAD(P)-binding Rossmann-like Domain"/>
    <property type="match status" value="2"/>
</dbReference>
<dbReference type="GO" id="GO:0005737">
    <property type="term" value="C:cytoplasm"/>
    <property type="evidence" value="ECO:0007669"/>
    <property type="project" value="TreeGrafter"/>
</dbReference>
<dbReference type="AlphaFoldDB" id="A0A8J7P9S9"/>
<evidence type="ECO:0000259" key="1">
    <source>
        <dbReference type="Pfam" id="PF00899"/>
    </source>
</evidence>
<dbReference type="PANTHER" id="PTHR10953">
    <property type="entry name" value="UBIQUITIN-ACTIVATING ENZYME E1"/>
    <property type="match status" value="1"/>
</dbReference>
<dbReference type="Pfam" id="PF00899">
    <property type="entry name" value="ThiF"/>
    <property type="match status" value="1"/>
</dbReference>
<reference evidence="2" key="1">
    <citation type="submission" date="2021-02" db="EMBL/GenBank/DDBJ databases">
        <title>Genome-Resolved Metagenomics of a Microbial Community Performing Photosynthetic Biological Nutrient Removal.</title>
        <authorList>
            <person name="Mcdaniel E.A."/>
        </authorList>
    </citation>
    <scope>NUCLEOTIDE SEQUENCE</scope>
    <source>
        <strain evidence="2">UWPOB_OBS1</strain>
    </source>
</reference>
<name>A0A8J7P9S9_9BACT</name>
<keyword evidence="2" id="KW-0548">Nucleotidyltransferase</keyword>